<proteinExistence type="predicted"/>
<dbReference type="InterPro" id="IPR032710">
    <property type="entry name" value="NTF2-like_dom_sf"/>
</dbReference>
<evidence type="ECO:0000259" key="2">
    <source>
        <dbReference type="Pfam" id="PF14534"/>
    </source>
</evidence>
<dbReference type="Gene3D" id="3.10.450.50">
    <property type="match status" value="1"/>
</dbReference>
<feature type="domain" description="DUF4440" evidence="2">
    <location>
        <begin position="51"/>
        <end position="147"/>
    </location>
</feature>
<dbReference type="EMBL" id="VIGC01000008">
    <property type="protein sequence ID" value="TQE96316.1"/>
    <property type="molecule type" value="Genomic_DNA"/>
</dbReference>
<evidence type="ECO:0000313" key="4">
    <source>
        <dbReference type="Proteomes" id="UP000317371"/>
    </source>
</evidence>
<name>A0A540VHS1_9CHLR</name>
<dbReference type="OrthoDB" id="117186at2"/>
<accession>A0A540VHS1</accession>
<gene>
    <name evidence="3" type="ORF">FKZ61_07420</name>
</gene>
<reference evidence="3 4" key="1">
    <citation type="submission" date="2019-06" db="EMBL/GenBank/DDBJ databases">
        <title>Genome sequence of Litorilinea aerophila BAA-2444.</title>
        <authorList>
            <person name="Maclea K.S."/>
            <person name="Maurais E.G."/>
            <person name="Iannazzi L.C."/>
        </authorList>
    </citation>
    <scope>NUCLEOTIDE SEQUENCE [LARGE SCALE GENOMIC DNA]</scope>
    <source>
        <strain evidence="3 4">ATCC BAA-2444</strain>
    </source>
</reference>
<organism evidence="3 4">
    <name type="scientific">Litorilinea aerophila</name>
    <dbReference type="NCBI Taxonomy" id="1204385"/>
    <lineage>
        <taxon>Bacteria</taxon>
        <taxon>Bacillati</taxon>
        <taxon>Chloroflexota</taxon>
        <taxon>Caldilineae</taxon>
        <taxon>Caldilineales</taxon>
        <taxon>Caldilineaceae</taxon>
        <taxon>Litorilinea</taxon>
    </lineage>
</organism>
<dbReference type="CDD" id="cd00531">
    <property type="entry name" value="NTF2_like"/>
    <property type="match status" value="1"/>
</dbReference>
<dbReference type="Pfam" id="PF14534">
    <property type="entry name" value="DUF4440"/>
    <property type="match status" value="1"/>
</dbReference>
<keyword evidence="4" id="KW-1185">Reference proteome</keyword>
<comment type="caution">
    <text evidence="3">The sequence shown here is derived from an EMBL/GenBank/DDBJ whole genome shotgun (WGS) entry which is preliminary data.</text>
</comment>
<sequence>MGIFVLALVLAACIPSQTGEPTAAAGTTAGDQAVGSCSLSLPAEATDEEAIRAVLLAESRFMVAQDINALMRLWAEDSSVVDAKNTPDDPSDNQSWLGRDAIRHRYVRTVFPGAPSEAQPQDLEIQIDGQVATVRATTHIGEEISPAGDRWTLIKVDGCWLIQNLTYNLETLP</sequence>
<keyword evidence="1" id="KW-0732">Signal</keyword>
<evidence type="ECO:0000256" key="1">
    <source>
        <dbReference type="SAM" id="SignalP"/>
    </source>
</evidence>
<dbReference type="InParanoid" id="A0A540VHS1"/>
<feature type="chain" id="PRO_5022736067" evidence="1">
    <location>
        <begin position="19"/>
        <end position="173"/>
    </location>
</feature>
<dbReference type="RefSeq" id="WP_141609461.1">
    <property type="nucleotide sequence ID" value="NZ_VIGC02000008.1"/>
</dbReference>
<protein>
    <submittedName>
        <fullName evidence="3">DUF4440 domain-containing protein</fullName>
    </submittedName>
</protein>
<dbReference type="InterPro" id="IPR027843">
    <property type="entry name" value="DUF4440"/>
</dbReference>
<evidence type="ECO:0000313" key="3">
    <source>
        <dbReference type="EMBL" id="TQE96316.1"/>
    </source>
</evidence>
<dbReference type="AlphaFoldDB" id="A0A540VHS1"/>
<feature type="signal peptide" evidence="1">
    <location>
        <begin position="1"/>
        <end position="18"/>
    </location>
</feature>
<dbReference type="SUPFAM" id="SSF54427">
    <property type="entry name" value="NTF2-like"/>
    <property type="match status" value="1"/>
</dbReference>
<dbReference type="Proteomes" id="UP000317371">
    <property type="component" value="Unassembled WGS sequence"/>
</dbReference>